<evidence type="ECO:0000256" key="2">
    <source>
        <dbReference type="SAM" id="MobiDB-lite"/>
    </source>
</evidence>
<dbReference type="PANTHER" id="PTHR40633:SF1">
    <property type="entry name" value="GPI ANCHORED SERINE-THREONINE RICH PROTEIN (AFU_ORTHOLOGUE AFUA_1G03630)"/>
    <property type="match status" value="1"/>
</dbReference>
<evidence type="ECO:0000256" key="1">
    <source>
        <dbReference type="ARBA" id="ARBA00022729"/>
    </source>
</evidence>
<reference evidence="5 6" key="1">
    <citation type="journal article" date="2015" name="Sci. Rep.">
        <title>Chromosome-level genome map provides insights into diverse defense mechanisms in the medicinal fungus Ganoderma sinense.</title>
        <authorList>
            <person name="Zhu Y."/>
            <person name="Xu J."/>
            <person name="Sun C."/>
            <person name="Zhou S."/>
            <person name="Xu H."/>
            <person name="Nelson D.R."/>
            <person name="Qian J."/>
            <person name="Song J."/>
            <person name="Luo H."/>
            <person name="Xiang L."/>
            <person name="Li Y."/>
            <person name="Xu Z."/>
            <person name="Ji A."/>
            <person name="Wang L."/>
            <person name="Lu S."/>
            <person name="Hayward A."/>
            <person name="Sun W."/>
            <person name="Li X."/>
            <person name="Schwartz D.C."/>
            <person name="Wang Y."/>
            <person name="Chen S."/>
        </authorList>
    </citation>
    <scope>NUCLEOTIDE SEQUENCE [LARGE SCALE GENOMIC DNA]</scope>
    <source>
        <strain evidence="5 6">ZZ0214-1</strain>
    </source>
</reference>
<evidence type="ECO:0000259" key="4">
    <source>
        <dbReference type="Pfam" id="PF10342"/>
    </source>
</evidence>
<feature type="compositionally biased region" description="Acidic residues" evidence="2">
    <location>
        <begin position="170"/>
        <end position="190"/>
    </location>
</feature>
<evidence type="ECO:0000313" key="5">
    <source>
        <dbReference type="EMBL" id="PIL37137.1"/>
    </source>
</evidence>
<evidence type="ECO:0000256" key="3">
    <source>
        <dbReference type="SAM" id="SignalP"/>
    </source>
</evidence>
<dbReference type="Pfam" id="PF10342">
    <property type="entry name" value="Kre9_KNH"/>
    <property type="match status" value="1"/>
</dbReference>
<gene>
    <name evidence="5" type="ORF">GSI_00829</name>
</gene>
<feature type="compositionally biased region" description="Polar residues" evidence="2">
    <location>
        <begin position="231"/>
        <end position="244"/>
    </location>
</feature>
<feature type="chain" id="PRO_5013970384" description="Yeast cell wall synthesis Kre9/Knh1-like N-terminal domain-containing protein" evidence="3">
    <location>
        <begin position="16"/>
        <end position="319"/>
    </location>
</feature>
<comment type="caution">
    <text evidence="5">The sequence shown here is derived from an EMBL/GenBank/DDBJ whole genome shotgun (WGS) entry which is preliminary data.</text>
</comment>
<feature type="region of interest" description="Disordered" evidence="2">
    <location>
        <begin position="118"/>
        <end position="143"/>
    </location>
</feature>
<dbReference type="Proteomes" id="UP000230002">
    <property type="component" value="Unassembled WGS sequence"/>
</dbReference>
<dbReference type="OrthoDB" id="2432613at2759"/>
<organism evidence="5 6">
    <name type="scientific">Ganoderma sinense ZZ0214-1</name>
    <dbReference type="NCBI Taxonomy" id="1077348"/>
    <lineage>
        <taxon>Eukaryota</taxon>
        <taxon>Fungi</taxon>
        <taxon>Dikarya</taxon>
        <taxon>Basidiomycota</taxon>
        <taxon>Agaricomycotina</taxon>
        <taxon>Agaricomycetes</taxon>
        <taxon>Polyporales</taxon>
        <taxon>Polyporaceae</taxon>
        <taxon>Ganoderma</taxon>
    </lineage>
</organism>
<proteinExistence type="predicted"/>
<dbReference type="EMBL" id="AYKW01000001">
    <property type="protein sequence ID" value="PIL37137.1"/>
    <property type="molecule type" value="Genomic_DNA"/>
</dbReference>
<dbReference type="PANTHER" id="PTHR40633">
    <property type="entry name" value="MATRIX PROTEIN, PUTATIVE (AFU_ORTHOLOGUE AFUA_8G05410)-RELATED"/>
    <property type="match status" value="1"/>
</dbReference>
<dbReference type="AlphaFoldDB" id="A0A2G8STN8"/>
<dbReference type="STRING" id="1077348.A0A2G8STN8"/>
<sequence>MSSFVLLLLSTLALASFTPTAPGPGDSFAAGSSCTTKWIPDTPGGKWTDFAIFLMTGSNNNMTRLATVVSGLDGTDQSRSLYSWPCPEVDPYSPIYFYQFTNRADMQDSQWTTRFTITSASGSSEKPEYDKQPNGDPVPWGEGRLVSRVNQFPVSQQALSDATSQHDQSDADPDDDDSDGSSDDSDEPESGNDGAPTDADSQNGIHRHNVDASPNEPEPSSPPGLASASSRHLTGNPTGSVSQALFPTVNLPETMRPAHAQPASLSASAPNSSASCSQMGPGISITDNAVKLASAACTREDRRWQGAASLYWFLAAMLL</sequence>
<feature type="domain" description="Yeast cell wall synthesis Kre9/Knh1-like N-terminal" evidence="4">
    <location>
        <begin position="22"/>
        <end position="117"/>
    </location>
</feature>
<dbReference type="InterPro" id="IPR052982">
    <property type="entry name" value="SRP1/TIP1-like"/>
</dbReference>
<name>A0A2G8STN8_9APHY</name>
<keyword evidence="1 3" id="KW-0732">Signal</keyword>
<accession>A0A2G8STN8</accession>
<feature type="signal peptide" evidence="3">
    <location>
        <begin position="1"/>
        <end position="15"/>
    </location>
</feature>
<evidence type="ECO:0000313" key="6">
    <source>
        <dbReference type="Proteomes" id="UP000230002"/>
    </source>
</evidence>
<feature type="region of interest" description="Disordered" evidence="2">
    <location>
        <begin position="156"/>
        <end position="244"/>
    </location>
</feature>
<keyword evidence="6" id="KW-1185">Reference proteome</keyword>
<protein>
    <recommendedName>
        <fullName evidence="4">Yeast cell wall synthesis Kre9/Knh1-like N-terminal domain-containing protein</fullName>
    </recommendedName>
</protein>
<dbReference type="InterPro" id="IPR018466">
    <property type="entry name" value="Kre9/Knh1-like_N"/>
</dbReference>